<comment type="similarity">
    <text evidence="1">Belongs to the CvfB family.</text>
</comment>
<evidence type="ECO:0000313" key="4">
    <source>
        <dbReference type="EMBL" id="AWI35080.1"/>
    </source>
</evidence>
<dbReference type="Pfam" id="PF17783">
    <property type="entry name" value="WHD_CvfB"/>
    <property type="match status" value="1"/>
</dbReference>
<protein>
    <recommendedName>
        <fullName evidence="6">DNA-binding protein</fullName>
    </recommendedName>
</protein>
<dbReference type="OrthoDB" id="9801597at2"/>
<dbReference type="InterPro" id="IPR040764">
    <property type="entry name" value="CvfB_WH"/>
</dbReference>
<dbReference type="InterPro" id="IPR014464">
    <property type="entry name" value="CvfB_fam"/>
</dbReference>
<evidence type="ECO:0000256" key="1">
    <source>
        <dbReference type="PIRNR" id="PIRNR012524"/>
    </source>
</evidence>
<proteinExistence type="inferred from homology"/>
<dbReference type="Gene3D" id="2.40.50.140">
    <property type="entry name" value="Nucleic acid-binding proteins"/>
    <property type="match status" value="1"/>
</dbReference>
<evidence type="ECO:0008006" key="6">
    <source>
        <dbReference type="Google" id="ProtNLM"/>
    </source>
</evidence>
<dbReference type="PIRSF" id="PIRSF012524">
    <property type="entry name" value="YitL_S1"/>
    <property type="match status" value="1"/>
</dbReference>
<accession>A0A2U8FFL8</accession>
<dbReference type="Proteomes" id="UP000244890">
    <property type="component" value="Chromosome"/>
</dbReference>
<evidence type="ECO:0000259" key="2">
    <source>
        <dbReference type="Pfam" id="PF13509"/>
    </source>
</evidence>
<dbReference type="InterPro" id="IPR012340">
    <property type="entry name" value="NA-bd_OB-fold"/>
</dbReference>
<sequence>MKIGTLQKLKICKFSKAGAYLQHYNQEILLPNKYLLDTLNIGDEVEVFLYHDSEDRPIATTLKPKALKGEIAILTIKDKNNFGCFLELGIAKDLFMPSSKPQNFTLGTKIAVFIDTDKENRLIAKYNLKPYLKNFKPPYPLNTSDKVKIIPFRETPLGYECIINKTYLGLLYKNEIFESPNLFEEKEAFIKKIYPNGKCDLWLKNPKEKVNIQKDCQKVLEALKQHQGILPLHYDSPPQEITKLCFLSKKAFKKVLTQLLKEEKILLYPKKYIQLQTSK</sequence>
<feature type="domain" description="Conserved virulence factor B first S1" evidence="2">
    <location>
        <begin position="3"/>
        <end position="61"/>
    </location>
</feature>
<dbReference type="AlphaFoldDB" id="A0A2U8FFL8"/>
<dbReference type="InterPro" id="IPR036388">
    <property type="entry name" value="WH-like_DNA-bd_sf"/>
</dbReference>
<dbReference type="PANTHER" id="PTHR37296">
    <property type="entry name" value="CONSERVED VIRULENCE FACTOR B"/>
    <property type="match status" value="1"/>
</dbReference>
<feature type="domain" description="Conserved virulence factor B first S1" evidence="2">
    <location>
        <begin position="69"/>
        <end position="124"/>
    </location>
</feature>
<reference evidence="4 5" key="1">
    <citation type="submission" date="2017-06" db="EMBL/GenBank/DDBJ databases">
        <title>Complete genome of Helicobacter apodemus.</title>
        <authorList>
            <person name="Cho S."/>
        </authorList>
    </citation>
    <scope>NUCLEOTIDE SEQUENCE [LARGE SCALE GENOMIC DNA]</scope>
    <source>
        <strain evidence="5">SNUVETPUB-15-01</strain>
    </source>
</reference>
<gene>
    <name evidence="4" type="ORF">CDV25_05380</name>
</gene>
<dbReference type="Gene3D" id="1.10.10.10">
    <property type="entry name" value="Winged helix-like DNA-binding domain superfamily/Winged helix DNA-binding domain"/>
    <property type="match status" value="1"/>
</dbReference>
<organism evidence="4 5">
    <name type="scientific">Helicobacter apodemus</name>
    <dbReference type="NCBI Taxonomy" id="135569"/>
    <lineage>
        <taxon>Bacteria</taxon>
        <taxon>Pseudomonadati</taxon>
        <taxon>Campylobacterota</taxon>
        <taxon>Epsilonproteobacteria</taxon>
        <taxon>Campylobacterales</taxon>
        <taxon>Helicobacteraceae</taxon>
        <taxon>Helicobacter</taxon>
    </lineage>
</organism>
<dbReference type="PANTHER" id="PTHR37296:SF1">
    <property type="entry name" value="CONSERVED VIRULENCE FACTOR B"/>
    <property type="match status" value="1"/>
</dbReference>
<evidence type="ECO:0000313" key="5">
    <source>
        <dbReference type="Proteomes" id="UP000244890"/>
    </source>
</evidence>
<name>A0A2U8FFL8_9HELI</name>
<feature type="domain" description="Conserved virulence factor B-like winged helix" evidence="3">
    <location>
        <begin position="217"/>
        <end position="271"/>
    </location>
</feature>
<evidence type="ECO:0000259" key="3">
    <source>
        <dbReference type="Pfam" id="PF17783"/>
    </source>
</evidence>
<dbReference type="KEGG" id="had:CDV25_05380"/>
<dbReference type="EMBL" id="CP021886">
    <property type="protein sequence ID" value="AWI35080.1"/>
    <property type="molecule type" value="Genomic_DNA"/>
</dbReference>
<dbReference type="InterPro" id="IPR039566">
    <property type="entry name" value="CvfB_S1_st"/>
</dbReference>
<dbReference type="Pfam" id="PF13509">
    <property type="entry name" value="S1_2"/>
    <property type="match status" value="2"/>
</dbReference>